<accession>A0A5B7K1K0</accession>
<evidence type="ECO:0000313" key="2">
    <source>
        <dbReference type="Proteomes" id="UP000324222"/>
    </source>
</evidence>
<dbReference type="EMBL" id="VSRR010114306">
    <property type="protein sequence ID" value="MPC98494.1"/>
    <property type="molecule type" value="Genomic_DNA"/>
</dbReference>
<proteinExistence type="predicted"/>
<reference evidence="1 2" key="1">
    <citation type="submission" date="2019-05" db="EMBL/GenBank/DDBJ databases">
        <title>Another draft genome of Portunus trituberculatus and its Hox gene families provides insights of decapod evolution.</title>
        <authorList>
            <person name="Jeong J.-H."/>
            <person name="Song I."/>
            <person name="Kim S."/>
            <person name="Choi T."/>
            <person name="Kim D."/>
            <person name="Ryu S."/>
            <person name="Kim W."/>
        </authorList>
    </citation>
    <scope>NUCLEOTIDE SEQUENCE [LARGE SCALE GENOMIC DNA]</scope>
    <source>
        <tissue evidence="1">Muscle</tissue>
    </source>
</reference>
<protein>
    <submittedName>
        <fullName evidence="1">Uncharacterized protein</fullName>
    </submittedName>
</protein>
<name>A0A5B7K1K0_PORTR</name>
<organism evidence="1 2">
    <name type="scientific">Portunus trituberculatus</name>
    <name type="common">Swimming crab</name>
    <name type="synonym">Neptunus trituberculatus</name>
    <dbReference type="NCBI Taxonomy" id="210409"/>
    <lineage>
        <taxon>Eukaryota</taxon>
        <taxon>Metazoa</taxon>
        <taxon>Ecdysozoa</taxon>
        <taxon>Arthropoda</taxon>
        <taxon>Crustacea</taxon>
        <taxon>Multicrustacea</taxon>
        <taxon>Malacostraca</taxon>
        <taxon>Eumalacostraca</taxon>
        <taxon>Eucarida</taxon>
        <taxon>Decapoda</taxon>
        <taxon>Pleocyemata</taxon>
        <taxon>Brachyura</taxon>
        <taxon>Eubrachyura</taxon>
        <taxon>Portunoidea</taxon>
        <taxon>Portunidae</taxon>
        <taxon>Portuninae</taxon>
        <taxon>Portunus</taxon>
    </lineage>
</organism>
<dbReference type="Proteomes" id="UP000324222">
    <property type="component" value="Unassembled WGS sequence"/>
</dbReference>
<keyword evidence="2" id="KW-1185">Reference proteome</keyword>
<sequence length="71" mass="7557">MCGGEVSVGCGEESAWVIRWQGLGEATLRATEALSRSRAVLHHLSLKSTRQEIEKYLLGDCGGGGARVVRG</sequence>
<dbReference type="AlphaFoldDB" id="A0A5B7K1K0"/>
<comment type="caution">
    <text evidence="1">The sequence shown here is derived from an EMBL/GenBank/DDBJ whole genome shotgun (WGS) entry which is preliminary data.</text>
</comment>
<gene>
    <name evidence="1" type="ORF">E2C01_093867</name>
</gene>
<evidence type="ECO:0000313" key="1">
    <source>
        <dbReference type="EMBL" id="MPC98494.1"/>
    </source>
</evidence>